<evidence type="ECO:0000313" key="3">
    <source>
        <dbReference type="EMBL" id="GIL31900.1"/>
    </source>
</evidence>
<evidence type="ECO:0000256" key="2">
    <source>
        <dbReference type="ARBA" id="ARBA00023239"/>
    </source>
</evidence>
<accession>A0A8J4EPZ7</accession>
<dbReference type="Pfam" id="PF07977">
    <property type="entry name" value="FabA"/>
    <property type="match status" value="1"/>
</dbReference>
<dbReference type="EMBL" id="BOPO01000150">
    <property type="protein sequence ID" value="GIL31900.1"/>
    <property type="molecule type" value="Genomic_DNA"/>
</dbReference>
<dbReference type="GO" id="GO:0016829">
    <property type="term" value="F:lyase activity"/>
    <property type="evidence" value="ECO:0007669"/>
    <property type="project" value="UniProtKB-KW"/>
</dbReference>
<reference evidence="4" key="1">
    <citation type="journal article" date="2021" name="Int. J. Syst. Evol. Microbiol.">
        <title>Actinocatenispora comari sp. nov., an endophytic actinomycete isolated from aerial parts of Comarum salesowianum.</title>
        <authorList>
            <person name="Oyunbileg N."/>
            <person name="Iizaka Y."/>
            <person name="Hamada M."/>
            <person name="Davaapurev B.O."/>
            <person name="Fukumoto A."/>
            <person name="Tsetseg B."/>
            <person name="Kato F."/>
            <person name="Tamura T."/>
            <person name="Batkhuu J."/>
            <person name="Anzai Y."/>
        </authorList>
    </citation>
    <scope>NUCLEOTIDE SEQUENCE [LARGE SCALE GENOMIC DNA]</scope>
    <source>
        <strain evidence="4">NUM-2625</strain>
    </source>
</reference>
<gene>
    <name evidence="3" type="primary">fabZ</name>
    <name evidence="3" type="ORF">NUM_71540</name>
</gene>
<keyword evidence="2" id="KW-0456">Lyase</keyword>
<dbReference type="PANTHER" id="PTHR30272">
    <property type="entry name" value="3-HYDROXYACYL-[ACYL-CARRIER-PROTEIN] DEHYDRATASE"/>
    <property type="match status" value="1"/>
</dbReference>
<dbReference type="InterPro" id="IPR029069">
    <property type="entry name" value="HotDog_dom_sf"/>
</dbReference>
<evidence type="ECO:0000313" key="4">
    <source>
        <dbReference type="Proteomes" id="UP000614996"/>
    </source>
</evidence>
<dbReference type="PANTHER" id="PTHR30272:SF1">
    <property type="entry name" value="3-HYDROXYACYL-[ACYL-CARRIER-PROTEIN] DEHYDRATASE"/>
    <property type="match status" value="1"/>
</dbReference>
<comment type="caution">
    <text evidence="3">The sequence shown here is derived from an EMBL/GenBank/DDBJ whole genome shotgun (WGS) entry which is preliminary data.</text>
</comment>
<proteinExistence type="inferred from homology"/>
<dbReference type="AlphaFoldDB" id="A0A8J4EPZ7"/>
<name>A0A8J4EPZ7_9ACTN</name>
<dbReference type="Gene3D" id="3.10.129.10">
    <property type="entry name" value="Hotdog Thioesterase"/>
    <property type="match status" value="1"/>
</dbReference>
<protein>
    <submittedName>
        <fullName evidence="3">3-hydroxyacyl-[acyl-carrier-protein] dehydratase FabZ</fullName>
    </submittedName>
</protein>
<comment type="similarity">
    <text evidence="1">Belongs to the thioester dehydratase family. FabZ subfamily.</text>
</comment>
<dbReference type="InterPro" id="IPR013114">
    <property type="entry name" value="FabA_FabZ"/>
</dbReference>
<keyword evidence="4" id="KW-1185">Reference proteome</keyword>
<dbReference type="Proteomes" id="UP000614996">
    <property type="component" value="Unassembled WGS sequence"/>
</dbReference>
<organism evidence="3 4">
    <name type="scientific">Actinocatenispora comari</name>
    <dbReference type="NCBI Taxonomy" id="2807577"/>
    <lineage>
        <taxon>Bacteria</taxon>
        <taxon>Bacillati</taxon>
        <taxon>Actinomycetota</taxon>
        <taxon>Actinomycetes</taxon>
        <taxon>Micromonosporales</taxon>
        <taxon>Micromonosporaceae</taxon>
        <taxon>Actinocatenispora</taxon>
    </lineage>
</organism>
<sequence>MTMSVPQIVARIPHRAGMLLIDRVLELVPDQHVRAVKAVSFAEPWYQRLRTPLTDDDLAYPPALLLESWNQAAAVLATAERPNTDVRRGLVMMLGSATGIRFARPVRPGELLEHRVSLVRRIGDTMIFAGDTTVGGETAMTVDSVVLAQRPAARLVDTAPAGQGER</sequence>
<dbReference type="SUPFAM" id="SSF54637">
    <property type="entry name" value="Thioesterase/thiol ester dehydrase-isomerase"/>
    <property type="match status" value="1"/>
</dbReference>
<evidence type="ECO:0000256" key="1">
    <source>
        <dbReference type="ARBA" id="ARBA00009174"/>
    </source>
</evidence>